<comment type="caution">
    <text evidence="1">The sequence shown here is derived from an EMBL/GenBank/DDBJ whole genome shotgun (WGS) entry which is preliminary data.</text>
</comment>
<dbReference type="Proteomes" id="UP000030408">
    <property type="component" value="Unassembled WGS sequence"/>
</dbReference>
<accession>A0A0A3I5A5</accession>
<feature type="non-terminal residue" evidence="1">
    <location>
        <position position="1"/>
    </location>
</feature>
<organism evidence="1 2">
    <name type="scientific">Ureibacillus sinduriensis BLB-1 = JCM 15800</name>
    <dbReference type="NCBI Taxonomy" id="1384057"/>
    <lineage>
        <taxon>Bacteria</taxon>
        <taxon>Bacillati</taxon>
        <taxon>Bacillota</taxon>
        <taxon>Bacilli</taxon>
        <taxon>Bacillales</taxon>
        <taxon>Caryophanaceae</taxon>
        <taxon>Ureibacillus</taxon>
    </lineage>
</organism>
<dbReference type="AlphaFoldDB" id="A0A0A3I5A5"/>
<protein>
    <submittedName>
        <fullName evidence="1">Uncharacterized protein</fullName>
    </submittedName>
</protein>
<sequence length="76" mass="8843">ISFYKKDIKLTIGVDCEFTDYPKYIDFSGEYLSNGIQYVTFQKTADRKFSFGVCWIQPCTEENDTQTWFGADPSLM</sequence>
<reference evidence="1 2" key="1">
    <citation type="submission" date="2014-02" db="EMBL/GenBank/DDBJ databases">
        <title>Draft genome sequence of Lysinibacillus sinduriensis JCM 15800.</title>
        <authorList>
            <person name="Zhang F."/>
            <person name="Wang G."/>
            <person name="Zhang L."/>
        </authorList>
    </citation>
    <scope>NUCLEOTIDE SEQUENCE [LARGE SCALE GENOMIC DNA]</scope>
    <source>
        <strain evidence="1 2">JCM 15800</strain>
    </source>
</reference>
<gene>
    <name evidence="1" type="ORF">CD33_00265</name>
</gene>
<name>A0A0A3I5A5_9BACL</name>
<evidence type="ECO:0000313" key="1">
    <source>
        <dbReference type="EMBL" id="KGR79904.1"/>
    </source>
</evidence>
<dbReference type="RefSeq" id="WP_036197004.1">
    <property type="nucleotide sequence ID" value="NZ_AVCY01000037.1"/>
</dbReference>
<dbReference type="EMBL" id="JPVO01000019">
    <property type="protein sequence ID" value="KGR79904.1"/>
    <property type="molecule type" value="Genomic_DNA"/>
</dbReference>
<keyword evidence="2" id="KW-1185">Reference proteome</keyword>
<evidence type="ECO:0000313" key="2">
    <source>
        <dbReference type="Proteomes" id="UP000030408"/>
    </source>
</evidence>
<proteinExistence type="predicted"/>